<dbReference type="OrthoDB" id="6910977at2759"/>
<dbReference type="GO" id="GO:0005634">
    <property type="term" value="C:nucleus"/>
    <property type="evidence" value="ECO:0007669"/>
    <property type="project" value="TreeGrafter"/>
</dbReference>
<proteinExistence type="predicted"/>
<dbReference type="GO" id="GO:0008270">
    <property type="term" value="F:zinc ion binding"/>
    <property type="evidence" value="ECO:0007669"/>
    <property type="project" value="UniProtKB-KW"/>
</dbReference>
<evidence type="ECO:0000313" key="8">
    <source>
        <dbReference type="EMBL" id="TNN12931.1"/>
    </source>
</evidence>
<dbReference type="EMBL" id="SKCS01000205">
    <property type="protein sequence ID" value="TNN12931.1"/>
    <property type="molecule type" value="Genomic_DNA"/>
</dbReference>
<dbReference type="PANTHER" id="PTHR24403:SF67">
    <property type="entry name" value="FI01116P-RELATED"/>
    <property type="match status" value="1"/>
</dbReference>
<feature type="compositionally biased region" description="Polar residues" evidence="6">
    <location>
        <begin position="538"/>
        <end position="562"/>
    </location>
</feature>
<keyword evidence="1" id="KW-0479">Metal-binding</keyword>
<dbReference type="GO" id="GO:0045944">
    <property type="term" value="P:positive regulation of transcription by RNA polymerase II"/>
    <property type="evidence" value="ECO:0007669"/>
    <property type="project" value="TreeGrafter"/>
</dbReference>
<dbReference type="STRING" id="6182.A0A4Z2D8V2"/>
<keyword evidence="3 5" id="KW-0863">Zinc-finger</keyword>
<feature type="region of interest" description="Disordered" evidence="6">
    <location>
        <begin position="1509"/>
        <end position="1540"/>
    </location>
</feature>
<feature type="compositionally biased region" description="Polar residues" evidence="6">
    <location>
        <begin position="403"/>
        <end position="415"/>
    </location>
</feature>
<evidence type="ECO:0000313" key="9">
    <source>
        <dbReference type="Proteomes" id="UP000311919"/>
    </source>
</evidence>
<gene>
    <name evidence="8" type="ORF">EWB00_003297</name>
</gene>
<comment type="caution">
    <text evidence="8">The sequence shown here is derived from an EMBL/GenBank/DDBJ whole genome shotgun (WGS) entry which is preliminary data.</text>
</comment>
<feature type="region of interest" description="Disordered" evidence="6">
    <location>
        <begin position="835"/>
        <end position="865"/>
    </location>
</feature>
<feature type="compositionally biased region" description="Polar residues" evidence="6">
    <location>
        <begin position="1194"/>
        <end position="1204"/>
    </location>
</feature>
<dbReference type="SMART" id="SM00355">
    <property type="entry name" value="ZnF_C2H2"/>
    <property type="match status" value="10"/>
</dbReference>
<feature type="region of interest" description="Disordered" evidence="6">
    <location>
        <begin position="369"/>
        <end position="422"/>
    </location>
</feature>
<feature type="region of interest" description="Disordered" evidence="6">
    <location>
        <begin position="1385"/>
        <end position="1469"/>
    </location>
</feature>
<feature type="domain" description="C2H2-type" evidence="7">
    <location>
        <begin position="85"/>
        <end position="113"/>
    </location>
</feature>
<evidence type="ECO:0000256" key="1">
    <source>
        <dbReference type="ARBA" id="ARBA00022723"/>
    </source>
</evidence>
<evidence type="ECO:0000256" key="4">
    <source>
        <dbReference type="ARBA" id="ARBA00022833"/>
    </source>
</evidence>
<evidence type="ECO:0000259" key="7">
    <source>
        <dbReference type="PROSITE" id="PS50157"/>
    </source>
</evidence>
<keyword evidence="2" id="KW-0677">Repeat</keyword>
<evidence type="ECO:0000256" key="3">
    <source>
        <dbReference type="ARBA" id="ARBA00022771"/>
    </source>
</evidence>
<evidence type="ECO:0000256" key="5">
    <source>
        <dbReference type="PROSITE-ProRule" id="PRU00042"/>
    </source>
</evidence>
<feature type="region of interest" description="Disordered" evidence="6">
    <location>
        <begin position="1184"/>
        <end position="1212"/>
    </location>
</feature>
<feature type="compositionally biased region" description="Basic residues" evidence="6">
    <location>
        <begin position="1523"/>
        <end position="1534"/>
    </location>
</feature>
<keyword evidence="9" id="KW-1185">Reference proteome</keyword>
<protein>
    <submittedName>
        <fullName evidence="8">Zinc finger protein</fullName>
    </submittedName>
</protein>
<feature type="compositionally biased region" description="Polar residues" evidence="6">
    <location>
        <begin position="856"/>
        <end position="865"/>
    </location>
</feature>
<feature type="compositionally biased region" description="Polar residues" evidence="6">
    <location>
        <begin position="603"/>
        <end position="628"/>
    </location>
</feature>
<organism evidence="8 9">
    <name type="scientific">Schistosoma japonicum</name>
    <name type="common">Blood fluke</name>
    <dbReference type="NCBI Taxonomy" id="6182"/>
    <lineage>
        <taxon>Eukaryota</taxon>
        <taxon>Metazoa</taxon>
        <taxon>Spiralia</taxon>
        <taxon>Lophotrochozoa</taxon>
        <taxon>Platyhelminthes</taxon>
        <taxon>Trematoda</taxon>
        <taxon>Digenea</taxon>
        <taxon>Strigeidida</taxon>
        <taxon>Schistosomatoidea</taxon>
        <taxon>Schistosomatidae</taxon>
        <taxon>Schistosoma</taxon>
    </lineage>
</organism>
<dbReference type="Proteomes" id="UP000311919">
    <property type="component" value="Unassembled WGS sequence"/>
</dbReference>
<keyword evidence="4" id="KW-0862">Zinc</keyword>
<evidence type="ECO:0000256" key="6">
    <source>
        <dbReference type="SAM" id="MobiDB-lite"/>
    </source>
</evidence>
<dbReference type="Gene3D" id="3.30.160.60">
    <property type="entry name" value="Classic Zinc Finger"/>
    <property type="match status" value="1"/>
</dbReference>
<feature type="region of interest" description="Disordered" evidence="6">
    <location>
        <begin position="536"/>
        <end position="566"/>
    </location>
</feature>
<dbReference type="PANTHER" id="PTHR24403">
    <property type="entry name" value="ZINC FINGER PROTEIN"/>
    <property type="match status" value="1"/>
</dbReference>
<sequence length="1540" mass="172555">MESAGEKAILNIMENSPDKYFCTLCSPVYSICSDVSHSLELHIRSTHPESRSLRCIYCSELVSSVSISRHIDMHFCSTVTQNLPYTCPCCPRSYGTMKALAQHALSLHNIDKRDVFFKCGHCDKPVSSPKELKSHLCKYSLILFRCCFPNCRVMSKNVEVMKQHSLSFHGTNSPLVNTSYSFMCSWPSSILPTRIRAHSPDSVKLNRRVPSTFFCAHCSFGTAHLENFAQHLAICRAISSHLLITSLSVTCVLHRCSECGWMTNVRNMLTEHLQDMHPLLSEEEGVITEDFTVPISDESITENYNFISKNMETLRNSPLQQLPSFFSSGNPTFLHTNNGATLRNDLPLLYSAASNLSAEVSKHLSNVHGPSSIDSCEADEVGDHEEHVRAEVDNDELKKSNKDVNLNNRPISSNLPPDVTESKPEIITETTAEEYVQLYFNEQAFVSAYIKNEKFNNNNNDTTNDELNNVLEKLRRFASYRVPILGRANQRRVAGCPECLKPFNHGFTDLKKHLLVTHLGVRRDISRFTIDFTHSGRSHNSGIPSQTNNSLASSGNSPQSKHSFGIRNGRLSSKAFRRKPFPISSLSPLCKRPTSGKYEDSQKSPTEPLATTSSDGLPTLVTSGSSYSGGAPVHRVIPGTGVSDHHEDMRSLEEVSAQAPIGRGGIIPLDEMGNPIVAAVVAAGQPQTSTYSGGTEIFLPKVGRQRVQLAYSFPVFKRLLEAYQVPMPERIQLVNRMNHYARMHVIMDVLVPGGAQKRFSCPTCMYTSVHSLADIRKHIMGSHCGISTKRFRLCLRASRHDTTTYRLHSDDRMIRFVEDHRRRQIQLTDARATIKVTSTDSDTEETKEESSETHSQLVNDENNNISNEFSKSQVSFNDQEELETQTIETDVYDDSHHDGVQGADEESDNRFLTANINLNSDVNLITPSKSQDNSAVAAGDNSTTYSDENIKQNEELHRRIELPFSDNVLHVLLEREGMLDQYDDLVVKMQIYSKHHLTVVSRGNRIYSYICICGRRFAVVRDEVESDIRPASLADCRRHILGVHARIPQELLTLCCQASRISKESGYKLYADSSLLALAEQHKFRSTRIQSYSRKSEGGISPIKRPLEPMIPNDVEGIPEFSGSNCSVNSVNPRSSTSYSSMSFNHSAPSQVALHHSSSYSSNHPLPPMLRAPTVKYEVNELDESPPSEYSRLNGKTSTINLSKKSPEPNPYTFEERHSGLDLEAPRRMLTPEESVTWSQKLGLPTSWALERIVRLLYSPAVFDHQVRSVLPDGDNFIASLHERMKVYARHSVYITRMRETPNLTQRIYVCCACLTTSHHGFGDVRKHILGVHAHVPERFKSAAMCSSRLNRDDYFLYTDSQLLLLANSPGRNVNLSTLGATSNKTIPPVNHSPGPQKHRQCDSECISPQHTPSRKRRCSGNESDPIDFGIKPEHSSQFLPDESSHTVHLNGHTAFSPDMPAKSYEEHDEHRPPIILTIPRPKAFHPSDQPDDIPLRLSSINVAKPIDDYINPEGAYSSSGSRSRRSMILKSKRPCPTST</sequence>
<dbReference type="PROSITE" id="PS50157">
    <property type="entry name" value="ZINC_FINGER_C2H2_2"/>
    <property type="match status" value="1"/>
</dbReference>
<dbReference type="InterPro" id="IPR013087">
    <property type="entry name" value="Znf_C2H2_type"/>
</dbReference>
<reference evidence="8 9" key="1">
    <citation type="submission" date="2019-03" db="EMBL/GenBank/DDBJ databases">
        <title>An improved genome assembly of the fluke Schistosoma japonicum.</title>
        <authorList>
            <person name="Hu W."/>
            <person name="Luo F."/>
            <person name="Yin M."/>
            <person name="Mo X."/>
            <person name="Sun C."/>
            <person name="Wu Q."/>
            <person name="Zhu B."/>
            <person name="Xiang M."/>
            <person name="Wang J."/>
            <person name="Wang Y."/>
            <person name="Zhang T."/>
            <person name="Xu B."/>
            <person name="Zheng H."/>
            <person name="Feng Z."/>
        </authorList>
    </citation>
    <scope>NUCLEOTIDE SEQUENCE [LARGE SCALE GENOMIC DNA]</scope>
    <source>
        <strain evidence="8">HuSjv2</strain>
        <tissue evidence="8">Worms</tissue>
    </source>
</reference>
<dbReference type="PROSITE" id="PS00028">
    <property type="entry name" value="ZINC_FINGER_C2H2_1"/>
    <property type="match status" value="1"/>
</dbReference>
<feature type="region of interest" description="Disordered" evidence="6">
    <location>
        <begin position="583"/>
        <end position="651"/>
    </location>
</feature>
<evidence type="ECO:0000256" key="2">
    <source>
        <dbReference type="ARBA" id="ARBA00022737"/>
    </source>
</evidence>
<accession>A0A4Z2D8V2</accession>
<feature type="compositionally biased region" description="Basic and acidic residues" evidence="6">
    <location>
        <begin position="384"/>
        <end position="402"/>
    </location>
</feature>
<dbReference type="InterPro" id="IPR050688">
    <property type="entry name" value="Zinc_finger/UBP_domain"/>
</dbReference>
<name>A0A4Z2D8V2_SCHJA</name>